<dbReference type="EMBL" id="KQ976738">
    <property type="protein sequence ID" value="KYM75842.1"/>
    <property type="molecule type" value="Genomic_DNA"/>
</dbReference>
<accession>A0A195AUV5</accession>
<reference evidence="2 3" key="1">
    <citation type="submission" date="2015-09" db="EMBL/GenBank/DDBJ databases">
        <title>Atta colombica WGS genome.</title>
        <authorList>
            <person name="Nygaard S."/>
            <person name="Hu H."/>
            <person name="Boomsma J."/>
            <person name="Zhang G."/>
        </authorList>
    </citation>
    <scope>NUCLEOTIDE SEQUENCE [LARGE SCALE GENOMIC DNA]</scope>
    <source>
        <strain evidence="2">Treedump-2</strain>
        <tissue evidence="2">Whole body</tissue>
    </source>
</reference>
<gene>
    <name evidence="2" type="ORF">ALC53_13907</name>
</gene>
<dbReference type="AlphaFoldDB" id="A0A195AUV5"/>
<dbReference type="Proteomes" id="UP000078540">
    <property type="component" value="Unassembled WGS sequence"/>
</dbReference>
<evidence type="ECO:0000313" key="3">
    <source>
        <dbReference type="Proteomes" id="UP000078540"/>
    </source>
</evidence>
<feature type="non-terminal residue" evidence="2">
    <location>
        <position position="1"/>
    </location>
</feature>
<organism evidence="2 3">
    <name type="scientific">Atta colombica</name>
    <dbReference type="NCBI Taxonomy" id="520822"/>
    <lineage>
        <taxon>Eukaryota</taxon>
        <taxon>Metazoa</taxon>
        <taxon>Ecdysozoa</taxon>
        <taxon>Arthropoda</taxon>
        <taxon>Hexapoda</taxon>
        <taxon>Insecta</taxon>
        <taxon>Pterygota</taxon>
        <taxon>Neoptera</taxon>
        <taxon>Endopterygota</taxon>
        <taxon>Hymenoptera</taxon>
        <taxon>Apocrita</taxon>
        <taxon>Aculeata</taxon>
        <taxon>Formicoidea</taxon>
        <taxon>Formicidae</taxon>
        <taxon>Myrmicinae</taxon>
        <taxon>Atta</taxon>
    </lineage>
</organism>
<keyword evidence="3" id="KW-1185">Reference proteome</keyword>
<evidence type="ECO:0000313" key="2">
    <source>
        <dbReference type="EMBL" id="KYM75842.1"/>
    </source>
</evidence>
<evidence type="ECO:0000256" key="1">
    <source>
        <dbReference type="SAM" id="MobiDB-lite"/>
    </source>
</evidence>
<feature type="region of interest" description="Disordered" evidence="1">
    <location>
        <begin position="47"/>
        <end position="71"/>
    </location>
</feature>
<protein>
    <submittedName>
        <fullName evidence="2">Uncharacterized protein</fullName>
    </submittedName>
</protein>
<proteinExistence type="predicted"/>
<sequence length="94" mass="10227">KLVASFVFAKGNQGIERRLPWKFRLKGAKGVSTSVSISANFAKHRKNVISRGGSSSSKQRQRRSTSSCNNRNAIIEGAQTIISATESARNAYAK</sequence>
<name>A0A195AUV5_9HYME</name>